<keyword evidence="4" id="KW-1185">Reference proteome</keyword>
<proteinExistence type="inferred from homology"/>
<dbReference type="RefSeq" id="WP_311771086.1">
    <property type="nucleotide sequence ID" value="NZ_JACHJQ010000003.1"/>
</dbReference>
<dbReference type="InterPro" id="IPR013538">
    <property type="entry name" value="ASHA1/2-like_C"/>
</dbReference>
<dbReference type="SUPFAM" id="SSF55961">
    <property type="entry name" value="Bet v1-like"/>
    <property type="match status" value="1"/>
</dbReference>
<dbReference type="Proteomes" id="UP000520767">
    <property type="component" value="Unassembled WGS sequence"/>
</dbReference>
<protein>
    <submittedName>
        <fullName evidence="3">Uncharacterized protein YndB with AHSA1/START domain</fullName>
    </submittedName>
</protein>
<name>A0A7W7Q4U5_9PSEU</name>
<dbReference type="Pfam" id="PF08327">
    <property type="entry name" value="AHSA1"/>
    <property type="match status" value="1"/>
</dbReference>
<gene>
    <name evidence="3" type="ORF">FHR82_003053</name>
</gene>
<comment type="caution">
    <text evidence="3">The sequence shown here is derived from an EMBL/GenBank/DDBJ whole genome shotgun (WGS) entry which is preliminary data.</text>
</comment>
<comment type="similarity">
    <text evidence="1">Belongs to the AHA1 family.</text>
</comment>
<evidence type="ECO:0000259" key="2">
    <source>
        <dbReference type="Pfam" id="PF08327"/>
    </source>
</evidence>
<dbReference type="CDD" id="cd07814">
    <property type="entry name" value="SRPBCC_CalC_Aha1-like"/>
    <property type="match status" value="1"/>
</dbReference>
<dbReference type="AlphaFoldDB" id="A0A7W7Q4U5"/>
<evidence type="ECO:0000313" key="4">
    <source>
        <dbReference type="Proteomes" id="UP000520767"/>
    </source>
</evidence>
<evidence type="ECO:0000256" key="1">
    <source>
        <dbReference type="ARBA" id="ARBA00006817"/>
    </source>
</evidence>
<reference evidence="3 4" key="1">
    <citation type="submission" date="2020-08" db="EMBL/GenBank/DDBJ databases">
        <title>Genomic Encyclopedia of Type Strains, Phase III (KMG-III): the genomes of soil and plant-associated and newly described type strains.</title>
        <authorList>
            <person name="Whitman W."/>
        </authorList>
    </citation>
    <scope>NUCLEOTIDE SEQUENCE [LARGE SCALE GENOMIC DNA]</scope>
    <source>
        <strain evidence="3 4">CECT 8960</strain>
    </source>
</reference>
<dbReference type="EMBL" id="JACHJQ010000003">
    <property type="protein sequence ID" value="MBB4906833.1"/>
    <property type="molecule type" value="Genomic_DNA"/>
</dbReference>
<accession>A0A7W7Q4U5</accession>
<evidence type="ECO:0000313" key="3">
    <source>
        <dbReference type="EMBL" id="MBB4906833.1"/>
    </source>
</evidence>
<dbReference type="Gene3D" id="3.30.530.20">
    <property type="match status" value="1"/>
</dbReference>
<feature type="domain" description="Activator of Hsp90 ATPase homologue 1/2-like C-terminal" evidence="2">
    <location>
        <begin position="26"/>
        <end position="139"/>
    </location>
</feature>
<sequence length="145" mass="16056">MTAGRRSPVGLTRDVGWQIGVSKTIDHPVEDVWGFITSPEGIAIWLGEGVSVLPEPGEGYETVDGVRGETRSFRELDRLRLTWQPAGWRHETTLQLTVTSAGAGRARLGVHQERLADAEEREQQRTHWRGVINALAAALNDQHPT</sequence>
<organism evidence="3 4">
    <name type="scientific">Actinophytocola algeriensis</name>
    <dbReference type="NCBI Taxonomy" id="1768010"/>
    <lineage>
        <taxon>Bacteria</taxon>
        <taxon>Bacillati</taxon>
        <taxon>Actinomycetota</taxon>
        <taxon>Actinomycetes</taxon>
        <taxon>Pseudonocardiales</taxon>
        <taxon>Pseudonocardiaceae</taxon>
    </lineage>
</organism>
<dbReference type="InterPro" id="IPR023393">
    <property type="entry name" value="START-like_dom_sf"/>
</dbReference>